<comment type="caution">
    <text evidence="2">The sequence shown here is derived from an EMBL/GenBank/DDBJ whole genome shotgun (WGS) entry which is preliminary data.</text>
</comment>
<dbReference type="EMBL" id="AHKC01005473">
    <property type="protein sequence ID" value="EKF38553.1"/>
    <property type="molecule type" value="Genomic_DNA"/>
</dbReference>
<dbReference type="PANTHER" id="PTHR19878:SF8">
    <property type="entry name" value="AUTOPHAGY-RELATED 16, ISOFORM F"/>
    <property type="match status" value="1"/>
</dbReference>
<evidence type="ECO:0000313" key="2">
    <source>
        <dbReference type="EMBL" id="EKF38553.1"/>
    </source>
</evidence>
<dbReference type="Gene3D" id="2.130.10.10">
    <property type="entry name" value="YVTN repeat-like/Quinoprotein amine dehydrogenase"/>
    <property type="match status" value="1"/>
</dbReference>
<feature type="region of interest" description="Disordered" evidence="1">
    <location>
        <begin position="512"/>
        <end position="598"/>
    </location>
</feature>
<dbReference type="Proteomes" id="UP000007350">
    <property type="component" value="Unassembled WGS sequence"/>
</dbReference>
<dbReference type="PANTHER" id="PTHR19878">
    <property type="entry name" value="AUTOPHAGY PROTEIN 16-LIKE"/>
    <property type="match status" value="1"/>
</dbReference>
<dbReference type="InterPro" id="IPR045160">
    <property type="entry name" value="ATG16"/>
</dbReference>
<keyword evidence="3" id="KW-1185">Reference proteome</keyword>
<gene>
    <name evidence="2" type="ORF">MOQ_001236</name>
</gene>
<dbReference type="GO" id="GO:0000045">
    <property type="term" value="P:autophagosome assembly"/>
    <property type="evidence" value="ECO:0007669"/>
    <property type="project" value="InterPro"/>
</dbReference>
<feature type="compositionally biased region" description="Low complexity" evidence="1">
    <location>
        <begin position="521"/>
        <end position="542"/>
    </location>
</feature>
<proteinExistence type="predicted"/>
<feature type="region of interest" description="Disordered" evidence="1">
    <location>
        <begin position="1117"/>
        <end position="1137"/>
    </location>
</feature>
<evidence type="ECO:0000313" key="3">
    <source>
        <dbReference type="Proteomes" id="UP000007350"/>
    </source>
</evidence>
<protein>
    <submittedName>
        <fullName evidence="2">Uncharacterized protein</fullName>
    </submittedName>
</protein>
<feature type="region of interest" description="Disordered" evidence="1">
    <location>
        <begin position="32"/>
        <end position="79"/>
    </location>
</feature>
<evidence type="ECO:0000256" key="1">
    <source>
        <dbReference type="SAM" id="MobiDB-lite"/>
    </source>
</evidence>
<sequence length="1150" mass="125243">MSGAPFIPELSLGTVETGGGWGVGEQFARLPPASVQAESRTPVYTVAPDSGGFNVHDSDDDSATQEESAEAETTEAEVVPTTHYRRPSLEDDNTFIDHGSTIPPASPCRDLFDKLEMKGGGGNNVSYGGDYSKQGTNSIPSLHVKFLRPVSRMMVGPQVRAMVVAPDGASLWAAFGDDPVTMLDFKGSELNISRVLDVTQVHSMAVVRVPVAKAVTFKPSRGAHPSYFVASKPQVDEGKEVETYALWCGVTRGSIVIVDLTNFSMAGVIKAAHAQRITGLWYLGTGKVWTAGYDKALKVWDPQTRRRLKSRNIATIVSDLCYVRSCKQVWTISDDAYIRVFDAAGNNVHLAHPSPDKPENTLRMRSEMRFITYYEPANLIYVALNRSLAAIDPSTCGMPVVINATISSMTFLENTALVTGYGEWLQCTKEAIGLIDLSDPYMPSLLFRGGPLGGSVTPVRMRFLTAVPFAVVAQEAGRSERYLSVFSYEDSKAFCRSGGVTSIPQQRKITLEAPSTRRPVAASQHAASPSFAAATSTPTSAPSPYPIVFATGKRGSVMREESNLSSGHPQRAAVASSRADGNNQSHHHQHSPSGQFFNNFTPIQNSNSNNAAVAANTAVSSKSQSTTPAMRTSTAIYSENSRKPSKSGINGAAEGSVAMQLTTPPELMTSLAKIENKTEDLKALFAQISAPRPLLDDFSRLHALVSRMAMNNQLGFNLDEEEMENIERDYHSLEGRVIATAVERLRKTAAASLLPSVPNSTRLRDGSIKRDNVSSVAATPPSVVEKRTNAVTEIMNNSKAEETVGSVGGSEIAPESLLRWVAQITRSGQGEREAHRRQLESLQRHNTRIVERNAALINGIVRVEQAIRTHAQRLLEDADAAAAVISSDASCDSSAHLHAQRHIQLLNQSLQQIEQVSVSSSPKEITEAMGSFVTLISRLFSTQQVLHGDDIARRAPYDFSSGNAHNDQVFDTSRALGQNGSTLLTTRSHFSRPTVTSVLSMRPQRMRGIVEDQIASVEEFVKDVGKFWCRLEETQKVIYVPYESGAKPDLFQDFMQFAVLWHLREAQVMVDICRKESVMVMAEVLLGDIESREGVVSNNMAGSRRTSAPAALLSSTEKAMHSGGEKNNNNADIKRKQRRQLHCLGGSRCR</sequence>
<organism evidence="2 3">
    <name type="scientific">Trypanosoma cruzi marinkellei</name>
    <dbReference type="NCBI Taxonomy" id="85056"/>
    <lineage>
        <taxon>Eukaryota</taxon>
        <taxon>Discoba</taxon>
        <taxon>Euglenozoa</taxon>
        <taxon>Kinetoplastea</taxon>
        <taxon>Metakinetoplastina</taxon>
        <taxon>Trypanosomatida</taxon>
        <taxon>Trypanosomatidae</taxon>
        <taxon>Trypanosoma</taxon>
        <taxon>Schizotrypanum</taxon>
    </lineage>
</organism>
<dbReference type="SUPFAM" id="SSF69322">
    <property type="entry name" value="Tricorn protease domain 2"/>
    <property type="match status" value="1"/>
</dbReference>
<dbReference type="InterPro" id="IPR015943">
    <property type="entry name" value="WD40/YVTN_repeat-like_dom_sf"/>
</dbReference>
<dbReference type="OrthoDB" id="273165at2759"/>
<name>K2MTJ2_TRYCR</name>
<reference evidence="2 3" key="1">
    <citation type="journal article" date="2012" name="BMC Genomics">
        <title>Comparative genomic analysis of human infective Trypanosoma cruzi lineages with the bat-restricted subspecies T. cruzi marinkellei.</title>
        <authorList>
            <person name="Franzen O."/>
            <person name="Talavera-Lopez C."/>
            <person name="Ochaya S."/>
            <person name="Butler C.E."/>
            <person name="Messenger L.A."/>
            <person name="Lewis M.D."/>
            <person name="Llewellyn M.S."/>
            <person name="Marinkelle C.J."/>
            <person name="Tyler K.M."/>
            <person name="Miles M.A."/>
            <person name="Andersson B."/>
        </authorList>
    </citation>
    <scope>NUCLEOTIDE SEQUENCE [LARGE SCALE GENOMIC DNA]</scope>
    <source>
        <strain evidence="2 3">B7</strain>
    </source>
</reference>
<dbReference type="AlphaFoldDB" id="K2MTJ2"/>
<feature type="compositionally biased region" description="Acidic residues" evidence="1">
    <location>
        <begin position="58"/>
        <end position="75"/>
    </location>
</feature>
<accession>K2MTJ2</accession>